<evidence type="ECO:0000256" key="1">
    <source>
        <dbReference type="ARBA" id="ARBA00022723"/>
    </source>
</evidence>
<dbReference type="PANTHER" id="PTHR34396:SF25">
    <property type="entry name" value="BOUNDARY ELEMENT ASSOCIATED FACTOR"/>
    <property type="match status" value="1"/>
</dbReference>
<dbReference type="GO" id="GO:0006357">
    <property type="term" value="P:regulation of transcription by RNA polymerase II"/>
    <property type="evidence" value="ECO:0007669"/>
    <property type="project" value="TreeGrafter"/>
</dbReference>
<feature type="compositionally biased region" description="Low complexity" evidence="5">
    <location>
        <begin position="113"/>
        <end position="124"/>
    </location>
</feature>
<gene>
    <name evidence="7" type="ORF">DBV15_04581</name>
</gene>
<dbReference type="InterPro" id="IPR003656">
    <property type="entry name" value="Znf_BED"/>
</dbReference>
<dbReference type="EMBL" id="QBLH01002544">
    <property type="protein sequence ID" value="TGZ48161.1"/>
    <property type="molecule type" value="Genomic_DNA"/>
</dbReference>
<feature type="region of interest" description="Disordered" evidence="5">
    <location>
        <begin position="195"/>
        <end position="223"/>
    </location>
</feature>
<proteinExistence type="predicted"/>
<dbReference type="GO" id="GO:1990837">
    <property type="term" value="F:sequence-specific double-stranded DNA binding"/>
    <property type="evidence" value="ECO:0007669"/>
    <property type="project" value="TreeGrafter"/>
</dbReference>
<feature type="compositionally biased region" description="Polar residues" evidence="5">
    <location>
        <begin position="1160"/>
        <end position="1177"/>
    </location>
</feature>
<feature type="domain" description="BED-type" evidence="6">
    <location>
        <begin position="581"/>
        <end position="634"/>
    </location>
</feature>
<feature type="domain" description="BED-type" evidence="6">
    <location>
        <begin position="1059"/>
        <end position="1111"/>
    </location>
</feature>
<keyword evidence="8" id="KW-1185">Reference proteome</keyword>
<protein>
    <recommendedName>
        <fullName evidence="6">BED-type domain-containing protein</fullName>
    </recommendedName>
</protein>
<evidence type="ECO:0000259" key="6">
    <source>
        <dbReference type="PROSITE" id="PS50808"/>
    </source>
</evidence>
<dbReference type="Pfam" id="PF02892">
    <property type="entry name" value="zf-BED"/>
    <property type="match status" value="7"/>
</dbReference>
<feature type="region of interest" description="Disordered" evidence="5">
    <location>
        <begin position="1154"/>
        <end position="1187"/>
    </location>
</feature>
<feature type="domain" description="BED-type" evidence="6">
    <location>
        <begin position="301"/>
        <end position="354"/>
    </location>
</feature>
<dbReference type="SMART" id="SM00355">
    <property type="entry name" value="ZnF_C2H2"/>
    <property type="match status" value="5"/>
</dbReference>
<dbReference type="InterPro" id="IPR013087">
    <property type="entry name" value="Znf_C2H2_type"/>
</dbReference>
<name>A0A4S2KFH5_9HYME</name>
<feature type="region of interest" description="Disordered" evidence="5">
    <location>
        <begin position="103"/>
        <end position="134"/>
    </location>
</feature>
<reference evidence="7 8" key="1">
    <citation type="journal article" date="2019" name="Philos. Trans. R. Soc. Lond., B, Biol. Sci.">
        <title>Ant behaviour and brain gene expression of defending hosts depend on the ecological success of the intruding social parasite.</title>
        <authorList>
            <person name="Kaur R."/>
            <person name="Stoldt M."/>
            <person name="Jongepier E."/>
            <person name="Feldmeyer B."/>
            <person name="Menzel F."/>
            <person name="Bornberg-Bauer E."/>
            <person name="Foitzik S."/>
        </authorList>
    </citation>
    <scope>NUCLEOTIDE SEQUENCE [LARGE SCALE GENOMIC DNA]</scope>
    <source>
        <tissue evidence="7">Whole body</tissue>
    </source>
</reference>
<feature type="domain" description="BED-type" evidence="6">
    <location>
        <begin position="762"/>
        <end position="815"/>
    </location>
</feature>
<dbReference type="SMART" id="SM00614">
    <property type="entry name" value="ZnF_BED"/>
    <property type="match status" value="11"/>
</dbReference>
<feature type="domain" description="BED-type" evidence="6">
    <location>
        <begin position="488"/>
        <end position="534"/>
    </location>
</feature>
<evidence type="ECO:0000313" key="8">
    <source>
        <dbReference type="Proteomes" id="UP000310200"/>
    </source>
</evidence>
<keyword evidence="3" id="KW-0862">Zinc</keyword>
<dbReference type="GO" id="GO:0008270">
    <property type="term" value="F:zinc ion binding"/>
    <property type="evidence" value="ECO:0007669"/>
    <property type="project" value="UniProtKB-KW"/>
</dbReference>
<accession>A0A4S2KFH5</accession>
<dbReference type="PANTHER" id="PTHR34396">
    <property type="entry name" value="OS03G0264950 PROTEIN-RELATED"/>
    <property type="match status" value="1"/>
</dbReference>
<sequence length="1282" mass="149010">MVPRKKRSKLWNYFEELKPTLVKCTTCKKEIKVFHPKHSTKLMRLHLSKHGIFLDNDTFSLHDDLKQYYSELSGYKAKCNDCGKTMSFLTNITRLRKHLRRHSTRILSRDEPSSSSLADNSIDSSADRQSQDASDLPIQALKEAIEKTGALNEPSTFSSTAYIMDLSTGKYIPLHQNQEQVPSSLPVQSFKETAENTGVLDEPSTSSSADYVMDPSAEHQSGEPCGFPVQSFEQMTEGTSALHSDWFYYTIPSDSSSTYYVMAPSAEHQSGEQPGLPVQSFEQMTEGTSALHSTDIMAPTRKRSMLWNYFEKLNYSLVKCTTCQKEIKTPNPTRRTKIMRAHILNTINLYYRTITPAPARRRNKLWNYFEELNPSLVKCTTCKKEIKIPERRKFMLIFRVHLNSYDIEKKTQEVMEIFRKIETFVDKVRNLPSTSSLADNSIDPSADRQRRGQTQESLSLPAQSAQSFEQMRKGTSALNKTIKKASIKRRSKLWNYFKELKPLLVKCTICKKEIKISRLSNRIKTFRAHLSIKHGIFLYNDTFTLPDDLSQYYLELSRYKAKCKDCDKTLSFLSEQLVRRKKRSKFWNYFEELKPLLEKCTTCKKEIKIPHPTRRTKIMRAHILNVHGISIDDETVTLPDDLKQYYSELPGHKAKCNNCGKAVSFLTNIENLRDNYKGIEKKTQQVVELFRGIKTFAGKVHHLTVMVPRKKRSKLWNYFEKLKPTLVKCATCTKEIKISRLKEIKIMRIHLSRQTIITAPARKRNKLWNYFEELNPSLVKCTTCKKEIKISHPKNRIIILRTHLFNEHGIYLDDDIRKLPDDLKQYYSKLPGYKAKCNNCGKTKGQILRTLVEAITVPHLISDNIYYRTVIMAQKRKRSKLWNYFEEVNPSLVKCTTCKKEIKIPYPNNSRTIIFRKHLFNKHKIYLDDDIFSLPDDLKEYYSKLPRYKAKCNNCGKTLSFLSNFKNLRRHVKRHSTSIQSPDEPNTSITTGFDTNPTAECQSQESPGLPVQSFEQTRKETSTLDKTIIKPPTRKRSKLWNYFEELKPSLVKTVMVPKKKRSKLWNYFEELKPTLVKCTTCKKEIKIFHPKHSTKLMRLHLSKHGIFLDNDTFSLQDDLKQYYSELSGYKAKCNDCGKTYSFIRNPTYLREHLKRRHSTKIQSQDEPSTSSLPNTMDPSAERQGQDISDLPVQSFKEKAGALNDGSNNIEKKTQKVLELFRGTETFVGKVQKTKHFKFNGLYYKSFYRKIYIPLRQSQKQVPSGLPVQSFKKTAKNIEVLDE</sequence>
<feature type="domain" description="BED-type" evidence="6">
    <location>
        <begin position="5"/>
        <end position="57"/>
    </location>
</feature>
<feature type="compositionally biased region" description="Polar residues" evidence="5">
    <location>
        <begin position="977"/>
        <end position="1006"/>
    </location>
</feature>
<feature type="region of interest" description="Disordered" evidence="5">
    <location>
        <begin position="435"/>
        <end position="474"/>
    </location>
</feature>
<dbReference type="STRING" id="300112.A0A4S2KFH5"/>
<feature type="compositionally biased region" description="Polar residues" evidence="5">
    <location>
        <begin position="452"/>
        <end position="469"/>
    </location>
</feature>
<dbReference type="GO" id="GO:0005634">
    <property type="term" value="C:nucleus"/>
    <property type="evidence" value="ECO:0007669"/>
    <property type="project" value="TreeGrafter"/>
</dbReference>
<dbReference type="InterPro" id="IPR053031">
    <property type="entry name" value="Cuticle_assoc_protein"/>
</dbReference>
<feature type="non-terminal residue" evidence="7">
    <location>
        <position position="1282"/>
    </location>
</feature>
<evidence type="ECO:0000256" key="3">
    <source>
        <dbReference type="ARBA" id="ARBA00022833"/>
    </source>
</evidence>
<keyword evidence="2 4" id="KW-0863">Zinc-finger</keyword>
<keyword evidence="1" id="KW-0479">Metal-binding</keyword>
<evidence type="ECO:0000256" key="4">
    <source>
        <dbReference type="PROSITE-ProRule" id="PRU00027"/>
    </source>
</evidence>
<dbReference type="PROSITE" id="PS50808">
    <property type="entry name" value="ZF_BED"/>
    <property type="match status" value="7"/>
</dbReference>
<feature type="region of interest" description="Disordered" evidence="5">
    <location>
        <begin position="975"/>
        <end position="1024"/>
    </location>
</feature>
<feature type="domain" description="BED-type" evidence="6">
    <location>
        <begin position="876"/>
        <end position="930"/>
    </location>
</feature>
<evidence type="ECO:0000256" key="5">
    <source>
        <dbReference type="SAM" id="MobiDB-lite"/>
    </source>
</evidence>
<comment type="caution">
    <text evidence="7">The sequence shown here is derived from an EMBL/GenBank/DDBJ whole genome shotgun (WGS) entry which is preliminary data.</text>
</comment>
<evidence type="ECO:0000256" key="2">
    <source>
        <dbReference type="ARBA" id="ARBA00022771"/>
    </source>
</evidence>
<evidence type="ECO:0000313" key="7">
    <source>
        <dbReference type="EMBL" id="TGZ48161.1"/>
    </source>
</evidence>
<organism evidence="7 8">
    <name type="scientific">Temnothorax longispinosus</name>
    <dbReference type="NCBI Taxonomy" id="300112"/>
    <lineage>
        <taxon>Eukaryota</taxon>
        <taxon>Metazoa</taxon>
        <taxon>Ecdysozoa</taxon>
        <taxon>Arthropoda</taxon>
        <taxon>Hexapoda</taxon>
        <taxon>Insecta</taxon>
        <taxon>Pterygota</taxon>
        <taxon>Neoptera</taxon>
        <taxon>Endopterygota</taxon>
        <taxon>Hymenoptera</taxon>
        <taxon>Apocrita</taxon>
        <taxon>Aculeata</taxon>
        <taxon>Formicoidea</taxon>
        <taxon>Formicidae</taxon>
        <taxon>Myrmicinae</taxon>
        <taxon>Temnothorax</taxon>
    </lineage>
</organism>
<dbReference type="Proteomes" id="UP000310200">
    <property type="component" value="Unassembled WGS sequence"/>
</dbReference>